<comment type="similarity">
    <text evidence="6">Belongs to the vsr family.</text>
</comment>
<gene>
    <name evidence="8" type="ORF">SAMN05192564_102161</name>
</gene>
<dbReference type="STRING" id="83784.SAMN05192564_102161"/>
<accession>A0A1H4C7I2</accession>
<dbReference type="Proteomes" id="UP000198638">
    <property type="component" value="Unassembled WGS sequence"/>
</dbReference>
<dbReference type="EMBL" id="FNRQ01000002">
    <property type="protein sequence ID" value="SEA56405.1"/>
    <property type="molecule type" value="Genomic_DNA"/>
</dbReference>
<evidence type="ECO:0000256" key="4">
    <source>
        <dbReference type="ARBA" id="ARBA00022801"/>
    </source>
</evidence>
<feature type="compositionally biased region" description="Basic and acidic residues" evidence="7">
    <location>
        <begin position="154"/>
        <end position="163"/>
    </location>
</feature>
<dbReference type="PIRSF" id="PIRSF018267">
    <property type="entry name" value="VSR_endonuc"/>
    <property type="match status" value="1"/>
</dbReference>
<reference evidence="9" key="1">
    <citation type="submission" date="2016-10" db="EMBL/GenBank/DDBJ databases">
        <authorList>
            <person name="Varghese N."/>
            <person name="Submissions S."/>
        </authorList>
    </citation>
    <scope>NUCLEOTIDE SEQUENCE [LARGE SCALE GENOMIC DNA]</scope>
    <source>
        <strain evidence="9">LMG 24000</strain>
    </source>
</reference>
<dbReference type="RefSeq" id="WP_090531571.1">
    <property type="nucleotide sequence ID" value="NZ_FNRQ01000002.1"/>
</dbReference>
<protein>
    <recommendedName>
        <fullName evidence="6">Very short patch repair endonuclease</fullName>
        <ecNumber evidence="6">3.1.-.-</ecNumber>
    </recommendedName>
</protein>
<keyword evidence="4 6" id="KW-0378">Hydrolase</keyword>
<evidence type="ECO:0000313" key="8">
    <source>
        <dbReference type="EMBL" id="SEA56405.1"/>
    </source>
</evidence>
<dbReference type="AlphaFoldDB" id="A0A1H4C7I2"/>
<evidence type="ECO:0000256" key="2">
    <source>
        <dbReference type="ARBA" id="ARBA00022759"/>
    </source>
</evidence>
<evidence type="ECO:0000256" key="1">
    <source>
        <dbReference type="ARBA" id="ARBA00022722"/>
    </source>
</evidence>
<evidence type="ECO:0000256" key="6">
    <source>
        <dbReference type="PIRNR" id="PIRNR018267"/>
    </source>
</evidence>
<evidence type="ECO:0000256" key="3">
    <source>
        <dbReference type="ARBA" id="ARBA00022763"/>
    </source>
</evidence>
<dbReference type="NCBIfam" id="TIGR00632">
    <property type="entry name" value="vsr"/>
    <property type="match status" value="1"/>
</dbReference>
<evidence type="ECO:0000256" key="7">
    <source>
        <dbReference type="SAM" id="MobiDB-lite"/>
    </source>
</evidence>
<dbReference type="GO" id="GO:0006298">
    <property type="term" value="P:mismatch repair"/>
    <property type="evidence" value="ECO:0007669"/>
    <property type="project" value="UniProtKB-UniRule"/>
</dbReference>
<dbReference type="Pfam" id="PF03852">
    <property type="entry name" value="Vsr"/>
    <property type="match status" value="1"/>
</dbReference>
<proteinExistence type="inferred from homology"/>
<dbReference type="Gene3D" id="3.40.960.10">
    <property type="entry name" value="VSR Endonuclease"/>
    <property type="match status" value="1"/>
</dbReference>
<name>A0A1H4C7I2_9BURK</name>
<sequence length="163" mass="18652">MVDVVDAATRSRMMSGIRGRNTKPERLIRSLLHRRGFRFRIDVRDLPGRPDIVLPRYRAVVFVHGCFWHGHGCHLFKWPQTRPEFWREKIGRNRANDERAVAALRAAGWRVAIVWECALRGANRDVEGVIQQLADWLKDERGADQSTATTAGSGDHDTLELSL</sequence>
<feature type="region of interest" description="Disordered" evidence="7">
    <location>
        <begin position="144"/>
        <end position="163"/>
    </location>
</feature>
<dbReference type="SUPFAM" id="SSF52980">
    <property type="entry name" value="Restriction endonuclease-like"/>
    <property type="match status" value="1"/>
</dbReference>
<evidence type="ECO:0000256" key="5">
    <source>
        <dbReference type="ARBA" id="ARBA00023204"/>
    </source>
</evidence>
<dbReference type="GO" id="GO:0016787">
    <property type="term" value="F:hydrolase activity"/>
    <property type="evidence" value="ECO:0007669"/>
    <property type="project" value="UniProtKB-KW"/>
</dbReference>
<keyword evidence="5 6" id="KW-0234">DNA repair</keyword>
<keyword evidence="1 6" id="KW-0540">Nuclease</keyword>
<dbReference type="EC" id="3.1.-.-" evidence="6"/>
<keyword evidence="3 6" id="KW-0227">DNA damage</keyword>
<organism evidence="8 9">
    <name type="scientific">Paraburkholderia sartisoli</name>
    <dbReference type="NCBI Taxonomy" id="83784"/>
    <lineage>
        <taxon>Bacteria</taxon>
        <taxon>Pseudomonadati</taxon>
        <taxon>Pseudomonadota</taxon>
        <taxon>Betaproteobacteria</taxon>
        <taxon>Burkholderiales</taxon>
        <taxon>Burkholderiaceae</taxon>
        <taxon>Paraburkholderia</taxon>
    </lineage>
</organism>
<dbReference type="InterPro" id="IPR004603">
    <property type="entry name" value="DNA_mismatch_endonuc_vsr"/>
</dbReference>
<evidence type="ECO:0000313" key="9">
    <source>
        <dbReference type="Proteomes" id="UP000198638"/>
    </source>
</evidence>
<dbReference type="GO" id="GO:0004519">
    <property type="term" value="F:endonuclease activity"/>
    <property type="evidence" value="ECO:0007669"/>
    <property type="project" value="UniProtKB-KW"/>
</dbReference>
<keyword evidence="2 6" id="KW-0255">Endonuclease</keyword>
<dbReference type="OrthoDB" id="9801520at2"/>
<dbReference type="InterPro" id="IPR011335">
    <property type="entry name" value="Restrct_endonuc-II-like"/>
</dbReference>
<dbReference type="CDD" id="cd00221">
    <property type="entry name" value="Vsr"/>
    <property type="match status" value="1"/>
</dbReference>
<keyword evidence="9" id="KW-1185">Reference proteome</keyword>
<comment type="function">
    <text evidence="6">May nick specific sequences that contain T:G mispairs resulting from m5C-deamination.</text>
</comment>